<evidence type="ECO:0000313" key="2">
    <source>
        <dbReference type="Proteomes" id="UP000187203"/>
    </source>
</evidence>
<evidence type="ECO:0000313" key="1">
    <source>
        <dbReference type="EMBL" id="OMP11379.1"/>
    </source>
</evidence>
<keyword evidence="2" id="KW-1185">Reference proteome</keyword>
<comment type="caution">
    <text evidence="1">The sequence shown here is derived from an EMBL/GenBank/DDBJ whole genome shotgun (WGS) entry which is preliminary data.</text>
</comment>
<accession>A0A1R3KWJ4</accession>
<name>A0A1R3KWJ4_9ROSI</name>
<sequence>MPSSTLLLEESRGLTILTSGDRGLRTAIGGAKPRGKEARA</sequence>
<dbReference type="EMBL" id="AWUE01010739">
    <property type="protein sequence ID" value="OMP11379.1"/>
    <property type="molecule type" value="Genomic_DNA"/>
</dbReference>
<organism evidence="1 2">
    <name type="scientific">Corchorus olitorius</name>
    <dbReference type="NCBI Taxonomy" id="93759"/>
    <lineage>
        <taxon>Eukaryota</taxon>
        <taxon>Viridiplantae</taxon>
        <taxon>Streptophyta</taxon>
        <taxon>Embryophyta</taxon>
        <taxon>Tracheophyta</taxon>
        <taxon>Spermatophyta</taxon>
        <taxon>Magnoliopsida</taxon>
        <taxon>eudicotyledons</taxon>
        <taxon>Gunneridae</taxon>
        <taxon>Pentapetalae</taxon>
        <taxon>rosids</taxon>
        <taxon>malvids</taxon>
        <taxon>Malvales</taxon>
        <taxon>Malvaceae</taxon>
        <taxon>Grewioideae</taxon>
        <taxon>Apeibeae</taxon>
        <taxon>Corchorus</taxon>
    </lineage>
</organism>
<reference evidence="2" key="1">
    <citation type="submission" date="2013-09" db="EMBL/GenBank/DDBJ databases">
        <title>Corchorus olitorius genome sequencing.</title>
        <authorList>
            <person name="Alam M."/>
            <person name="Haque M.S."/>
            <person name="Islam M.S."/>
            <person name="Emdad E.M."/>
            <person name="Islam M.M."/>
            <person name="Ahmed B."/>
            <person name="Halim A."/>
            <person name="Hossen Q.M.M."/>
            <person name="Hossain M.Z."/>
            <person name="Ahmed R."/>
            <person name="Khan M.M."/>
            <person name="Islam R."/>
            <person name="Rashid M.M."/>
            <person name="Khan S.A."/>
            <person name="Rahman M.S."/>
            <person name="Alam M."/>
            <person name="Yahiya A.S."/>
            <person name="Khan M.S."/>
            <person name="Azam M.S."/>
            <person name="Haque T."/>
            <person name="Lashkar M.Z.H."/>
            <person name="Akhand A.I."/>
            <person name="Morshed G."/>
            <person name="Roy S."/>
            <person name="Uddin K.S."/>
            <person name="Rabeya T."/>
            <person name="Hossain A.S."/>
            <person name="Chowdhury A."/>
            <person name="Snigdha A.R."/>
            <person name="Mortoza M.S."/>
            <person name="Matin S.A."/>
            <person name="Hoque S.M.E."/>
            <person name="Islam M.K."/>
            <person name="Roy D.K."/>
            <person name="Haider R."/>
            <person name="Moosa M.M."/>
            <person name="Elias S.M."/>
            <person name="Hasan A.M."/>
            <person name="Jahan S."/>
            <person name="Shafiuddin M."/>
            <person name="Mahmood N."/>
            <person name="Shommy N.S."/>
        </authorList>
    </citation>
    <scope>NUCLEOTIDE SEQUENCE [LARGE SCALE GENOMIC DNA]</scope>
    <source>
        <strain evidence="2">cv. O-4</strain>
    </source>
</reference>
<protein>
    <submittedName>
        <fullName evidence="1">Uncharacterized protein</fullName>
    </submittedName>
</protein>
<dbReference type="AlphaFoldDB" id="A0A1R3KWJ4"/>
<dbReference type="Proteomes" id="UP000187203">
    <property type="component" value="Unassembled WGS sequence"/>
</dbReference>
<proteinExistence type="predicted"/>
<gene>
    <name evidence="1" type="ORF">COLO4_03841</name>
</gene>